<dbReference type="RefSeq" id="WP_116889412.1">
    <property type="nucleotide sequence ID" value="NZ_CP031641.1"/>
</dbReference>
<dbReference type="SMART" id="SM00387">
    <property type="entry name" value="HATPase_c"/>
    <property type="match status" value="1"/>
</dbReference>
<dbReference type="Pfam" id="PF00072">
    <property type="entry name" value="Response_reg"/>
    <property type="match status" value="1"/>
</dbReference>
<feature type="modified residue" description="4-aspartylphosphate" evidence="5">
    <location>
        <position position="871"/>
    </location>
</feature>
<dbReference type="EMBL" id="CP031641">
    <property type="protein sequence ID" value="AXO90083.1"/>
    <property type="molecule type" value="Genomic_DNA"/>
</dbReference>
<dbReference type="Pfam" id="PF00512">
    <property type="entry name" value="HisKA"/>
    <property type="match status" value="1"/>
</dbReference>
<dbReference type="PRINTS" id="PR00344">
    <property type="entry name" value="BCTRLSENSOR"/>
</dbReference>
<dbReference type="EC" id="2.7.13.3" evidence="2"/>
<dbReference type="SMART" id="SM00448">
    <property type="entry name" value="REC"/>
    <property type="match status" value="1"/>
</dbReference>
<dbReference type="GO" id="GO:0000155">
    <property type="term" value="F:phosphorelay sensor kinase activity"/>
    <property type="evidence" value="ECO:0007669"/>
    <property type="project" value="InterPro"/>
</dbReference>
<keyword evidence="4" id="KW-0902">Two-component regulatory system</keyword>
<dbReference type="SMART" id="SM00388">
    <property type="entry name" value="HisKA"/>
    <property type="match status" value="1"/>
</dbReference>
<dbReference type="CDD" id="cd00082">
    <property type="entry name" value="HisKA"/>
    <property type="match status" value="1"/>
</dbReference>
<dbReference type="Proteomes" id="UP000258127">
    <property type="component" value="Chromosome"/>
</dbReference>
<evidence type="ECO:0000256" key="5">
    <source>
        <dbReference type="PROSITE-ProRule" id="PRU00169"/>
    </source>
</evidence>
<dbReference type="AlphaFoldDB" id="A0AAI8KED7"/>
<dbReference type="PROSITE" id="PS50110">
    <property type="entry name" value="RESPONSE_REGULATORY"/>
    <property type="match status" value="1"/>
</dbReference>
<feature type="domain" description="Response regulatory" evidence="8">
    <location>
        <begin position="822"/>
        <end position="936"/>
    </location>
</feature>
<keyword evidence="6" id="KW-0472">Membrane</keyword>
<keyword evidence="11" id="KW-1185">Reference proteome</keyword>
<evidence type="ECO:0000259" key="7">
    <source>
        <dbReference type="PROSITE" id="PS50109"/>
    </source>
</evidence>
<proteinExistence type="predicted"/>
<feature type="transmembrane region" description="Helical" evidence="6">
    <location>
        <begin position="293"/>
        <end position="319"/>
    </location>
</feature>
<evidence type="ECO:0000256" key="1">
    <source>
        <dbReference type="ARBA" id="ARBA00000085"/>
    </source>
</evidence>
<accession>A0AAI8KED7</accession>
<evidence type="ECO:0000259" key="8">
    <source>
        <dbReference type="PROSITE" id="PS50110"/>
    </source>
</evidence>
<dbReference type="InterPro" id="IPR000700">
    <property type="entry name" value="PAS-assoc_C"/>
</dbReference>
<evidence type="ECO:0000256" key="2">
    <source>
        <dbReference type="ARBA" id="ARBA00012438"/>
    </source>
</evidence>
<dbReference type="InterPro" id="IPR036890">
    <property type="entry name" value="HATPase_C_sf"/>
</dbReference>
<dbReference type="Gene3D" id="3.30.565.10">
    <property type="entry name" value="Histidine kinase-like ATPase, C-terminal domain"/>
    <property type="match status" value="1"/>
</dbReference>
<dbReference type="InterPro" id="IPR011006">
    <property type="entry name" value="CheY-like_superfamily"/>
</dbReference>
<gene>
    <name evidence="10" type="ORF">DZC75_19520</name>
</gene>
<keyword evidence="6" id="KW-0812">Transmembrane</keyword>
<evidence type="ECO:0000313" key="10">
    <source>
        <dbReference type="EMBL" id="AXO90083.1"/>
    </source>
</evidence>
<dbReference type="PANTHER" id="PTHR45339">
    <property type="entry name" value="HYBRID SIGNAL TRANSDUCTION HISTIDINE KINASE J"/>
    <property type="match status" value="1"/>
</dbReference>
<evidence type="ECO:0000256" key="3">
    <source>
        <dbReference type="ARBA" id="ARBA00022553"/>
    </source>
</evidence>
<dbReference type="InterPro" id="IPR004358">
    <property type="entry name" value="Sig_transdc_His_kin-like_C"/>
</dbReference>
<dbReference type="InterPro" id="IPR005467">
    <property type="entry name" value="His_kinase_dom"/>
</dbReference>
<evidence type="ECO:0000313" key="11">
    <source>
        <dbReference type="Proteomes" id="UP000258127"/>
    </source>
</evidence>
<reference evidence="10 11" key="1">
    <citation type="submission" date="2018-08" db="EMBL/GenBank/DDBJ databases">
        <authorList>
            <person name="Lee Y."/>
            <person name="Kakembo D."/>
        </authorList>
    </citation>
    <scope>NUCLEOTIDE SEQUENCE [LARGE SCALE GENOMIC DNA]</scope>
    <source>
        <strain evidence="10 11">JBCS1880</strain>
    </source>
</reference>
<comment type="catalytic activity">
    <reaction evidence="1">
        <text>ATP + protein L-histidine = ADP + protein N-phospho-L-histidine.</text>
        <dbReference type="EC" id="2.7.13.3"/>
    </reaction>
</comment>
<sequence>MKLAHLIPTAHSTLSTPQAARKLLRLFAFSLIAGVYIGAYGYLRVTLNQEISSRRSYMNEAIFQAQGFFVSRQTLLKGLGLSTVRQPTLSAAEANNVPEEEIHIILGQRHEIWSLWLTRRMLDYLRANQVNLIYVPQPAQAPVQRLFTTTEHSADLPPRVLERVRSVNDSEAPQDELWLTDPGRLDSPLYIFIRMDERNVTSGWLGLEVDGPDLVKALEHEQAGDFKLLDANGHLILSNTPLPPGQDGQMQRVPTSASFGWEGEHWLPERLTIRKHLDYSNWQIVYSLQLVSLLPALAVPVSVALLICLLATVCLLWLVRQIDQRMIVPAAARIDALVESEAFCSAVIRIAPVALCVLRRSDGAVVLENPLSAQWLAMGDERTRLCHRWIDRAFSVEAQRSATDELQMADGRHLYLSYAPTRYQREDVLICAFSDITERKTAEIALQQARTLADAANEAKTLFLATMSHEIRTPLYGVLATLELLARTQLDAQQRGYLTAIEGSSATLLQLICDVLDVSKIEAGQLALEMSTFSPLELTQDVIQGYTGAAQGKGLQLFACIDPQLPDLVLGDVIRIRQILGNLLSNAVKFTETGRIVVRLQLACREGERAMLQWQVVDTGKGIPAADQRHLFEPFFQSSPTANLVAGTGLGLSICKRLVHLMNGALRVFSEPGLGSSFAFSLPLEQVSTQNDLHWASPLPNERIYVQSPVHELAEHTAGWLRRWGARAQLIGQDAGQLDVDALLIELCPGQADSALRTDWPGQRILVSQDGHGIVPIAERTLHIGLNNLHLLNRAVRQALGVELQGEPVIPAQLEASKLNLHLLVAEDNIINQLILRDQLEELGCTVVLACDGVEALALWQDADFDLVLTDVNMPRMNGYQLTERLRQQGCSVPIVGATANAMLDEAERCLGAGMDHFLIKPFTLHALYQCLQPYQR</sequence>
<keyword evidence="3 5" id="KW-0597">Phosphoprotein</keyword>
<dbReference type="PROSITE" id="PS50109">
    <property type="entry name" value="HIS_KIN"/>
    <property type="match status" value="1"/>
</dbReference>
<feature type="transmembrane region" description="Helical" evidence="6">
    <location>
        <begin position="23"/>
        <end position="43"/>
    </location>
</feature>
<dbReference type="CDD" id="cd17546">
    <property type="entry name" value="REC_hyHK_CKI1_RcsC-like"/>
    <property type="match status" value="1"/>
</dbReference>
<dbReference type="Pfam" id="PF02518">
    <property type="entry name" value="HATPase_c"/>
    <property type="match status" value="1"/>
</dbReference>
<feature type="domain" description="Histidine kinase" evidence="7">
    <location>
        <begin position="466"/>
        <end position="686"/>
    </location>
</feature>
<organism evidence="10 11">
    <name type="scientific">Pseudomonas parafulva</name>
    <dbReference type="NCBI Taxonomy" id="157782"/>
    <lineage>
        <taxon>Bacteria</taxon>
        <taxon>Pseudomonadati</taxon>
        <taxon>Pseudomonadota</taxon>
        <taxon>Gammaproteobacteria</taxon>
        <taxon>Pseudomonadales</taxon>
        <taxon>Pseudomonadaceae</taxon>
        <taxon>Pseudomonas</taxon>
    </lineage>
</organism>
<feature type="domain" description="PAC" evidence="9">
    <location>
        <begin position="400"/>
        <end position="448"/>
    </location>
</feature>
<dbReference type="FunFam" id="3.30.565.10:FF:000010">
    <property type="entry name" value="Sensor histidine kinase RcsC"/>
    <property type="match status" value="1"/>
</dbReference>
<evidence type="ECO:0000256" key="4">
    <source>
        <dbReference type="ARBA" id="ARBA00023012"/>
    </source>
</evidence>
<dbReference type="SUPFAM" id="SSF55874">
    <property type="entry name" value="ATPase domain of HSP90 chaperone/DNA topoisomerase II/histidine kinase"/>
    <property type="match status" value="1"/>
</dbReference>
<evidence type="ECO:0000256" key="6">
    <source>
        <dbReference type="SAM" id="Phobius"/>
    </source>
</evidence>
<dbReference type="SUPFAM" id="SSF47384">
    <property type="entry name" value="Homodimeric domain of signal transducing histidine kinase"/>
    <property type="match status" value="1"/>
</dbReference>
<keyword evidence="6" id="KW-1133">Transmembrane helix</keyword>
<dbReference type="InterPro" id="IPR003661">
    <property type="entry name" value="HisK_dim/P_dom"/>
</dbReference>
<name>A0AAI8KED7_9PSED</name>
<dbReference type="CDD" id="cd16922">
    <property type="entry name" value="HATPase_EvgS-ArcB-TorS-like"/>
    <property type="match status" value="1"/>
</dbReference>
<dbReference type="PANTHER" id="PTHR45339:SF1">
    <property type="entry name" value="HYBRID SIGNAL TRANSDUCTION HISTIDINE KINASE J"/>
    <property type="match status" value="1"/>
</dbReference>
<dbReference type="Gene3D" id="3.40.50.2300">
    <property type="match status" value="1"/>
</dbReference>
<dbReference type="PROSITE" id="PS50113">
    <property type="entry name" value="PAC"/>
    <property type="match status" value="1"/>
</dbReference>
<dbReference type="Gene3D" id="3.30.450.20">
    <property type="entry name" value="PAS domain"/>
    <property type="match status" value="1"/>
</dbReference>
<dbReference type="InterPro" id="IPR001789">
    <property type="entry name" value="Sig_transdc_resp-reg_receiver"/>
</dbReference>
<dbReference type="InterPro" id="IPR036097">
    <property type="entry name" value="HisK_dim/P_sf"/>
</dbReference>
<dbReference type="SUPFAM" id="SSF52172">
    <property type="entry name" value="CheY-like"/>
    <property type="match status" value="1"/>
</dbReference>
<protein>
    <recommendedName>
        <fullName evidence="2">histidine kinase</fullName>
        <ecNumber evidence="2">2.7.13.3</ecNumber>
    </recommendedName>
</protein>
<evidence type="ECO:0000259" key="9">
    <source>
        <dbReference type="PROSITE" id="PS50113"/>
    </source>
</evidence>
<dbReference type="Gene3D" id="1.10.287.130">
    <property type="match status" value="1"/>
</dbReference>
<dbReference type="InterPro" id="IPR003594">
    <property type="entry name" value="HATPase_dom"/>
</dbReference>